<dbReference type="KEGG" id="gog:C1280_02330"/>
<gene>
    <name evidence="1" type="ORF">C1280_02330</name>
</gene>
<dbReference type="RefSeq" id="WP_010041979.1">
    <property type="nucleotide sequence ID" value="NZ_CP025958.1"/>
</dbReference>
<protein>
    <submittedName>
        <fullName evidence="1">Uncharacterized protein</fullName>
    </submittedName>
</protein>
<dbReference type="Proteomes" id="UP000245802">
    <property type="component" value="Chromosome"/>
</dbReference>
<dbReference type="OrthoDB" id="272345at2"/>
<evidence type="ECO:0000313" key="1">
    <source>
        <dbReference type="EMBL" id="AWM35959.1"/>
    </source>
</evidence>
<organism evidence="1 2">
    <name type="scientific">Gemmata obscuriglobus</name>
    <dbReference type="NCBI Taxonomy" id="114"/>
    <lineage>
        <taxon>Bacteria</taxon>
        <taxon>Pseudomonadati</taxon>
        <taxon>Planctomycetota</taxon>
        <taxon>Planctomycetia</taxon>
        <taxon>Gemmatales</taxon>
        <taxon>Gemmataceae</taxon>
        <taxon>Gemmata</taxon>
    </lineage>
</organism>
<proteinExistence type="predicted"/>
<reference evidence="1 2" key="1">
    <citation type="submission" date="2018-01" db="EMBL/GenBank/DDBJ databases">
        <title>G. obscuriglobus.</title>
        <authorList>
            <person name="Franke J."/>
            <person name="Blomberg W."/>
            <person name="Selmecki A."/>
        </authorList>
    </citation>
    <scope>NUCLEOTIDE SEQUENCE [LARGE SCALE GENOMIC DNA]</scope>
    <source>
        <strain evidence="1 2">DSM 5831</strain>
    </source>
</reference>
<evidence type="ECO:0000313" key="2">
    <source>
        <dbReference type="Proteomes" id="UP000245802"/>
    </source>
</evidence>
<dbReference type="AlphaFoldDB" id="A0A2Z3GNX7"/>
<keyword evidence="2" id="KW-1185">Reference proteome</keyword>
<dbReference type="EMBL" id="CP025958">
    <property type="protein sequence ID" value="AWM35959.1"/>
    <property type="molecule type" value="Genomic_DNA"/>
</dbReference>
<name>A0A2Z3GNX7_9BACT</name>
<sequence length="163" mass="18011">MTEYDIQGPTRVCAVTGRELKPGEKYFAALTESAGKLVRTDYAADAWPGPPAGAVAYWCGKVPAAGVKPRKPVVNDDLLLDCFDRLKDSADADGLNFRYVATLLLMRRKRFKFEDASRDASGRDVMIVRDARGGAVHHVVDPRLNDEQIAAVQTEVFRVLGWE</sequence>
<accession>A0A2Z3GNX7</accession>